<gene>
    <name evidence="1" type="ORF">SFRICE_014988</name>
</gene>
<reference evidence="1" key="1">
    <citation type="submission" date="2016-07" db="EMBL/GenBank/DDBJ databases">
        <authorList>
            <person name="Bretaudeau A."/>
        </authorList>
    </citation>
    <scope>NUCLEOTIDE SEQUENCE</scope>
    <source>
        <strain evidence="1">Rice</strain>
        <tissue evidence="1">Whole body</tissue>
    </source>
</reference>
<proteinExistence type="predicted"/>
<sequence length="141" mass="15669">MNEFAGRTDLIGNYLGNKMKATVYGDITGNPGKTCQPLQGLQRRDVLNFSLQNDVAAIIAAAGKRADGSPEDKQLAPSMEIRNTRGVRIKFLYDLLFPKSCPRSRSGGPRVRATLLNKLRRPLLVRVTEGFFMSCVRRRGD</sequence>
<organism evidence="1">
    <name type="scientific">Spodoptera frugiperda</name>
    <name type="common">Fall armyworm</name>
    <dbReference type="NCBI Taxonomy" id="7108"/>
    <lineage>
        <taxon>Eukaryota</taxon>
        <taxon>Metazoa</taxon>
        <taxon>Ecdysozoa</taxon>
        <taxon>Arthropoda</taxon>
        <taxon>Hexapoda</taxon>
        <taxon>Insecta</taxon>
        <taxon>Pterygota</taxon>
        <taxon>Neoptera</taxon>
        <taxon>Endopterygota</taxon>
        <taxon>Lepidoptera</taxon>
        <taxon>Glossata</taxon>
        <taxon>Ditrysia</taxon>
        <taxon>Noctuoidea</taxon>
        <taxon>Noctuidae</taxon>
        <taxon>Amphipyrinae</taxon>
        <taxon>Spodoptera</taxon>
    </lineage>
</organism>
<dbReference type="AlphaFoldDB" id="A0A2H1V8C2"/>
<dbReference type="EMBL" id="ODYU01000955">
    <property type="protein sequence ID" value="SOQ36494.1"/>
    <property type="molecule type" value="Genomic_DNA"/>
</dbReference>
<name>A0A2H1V8C2_SPOFR</name>
<protein>
    <submittedName>
        <fullName evidence="1">SFRICE_014988</fullName>
    </submittedName>
</protein>
<evidence type="ECO:0000313" key="1">
    <source>
        <dbReference type="EMBL" id="SOQ36494.1"/>
    </source>
</evidence>
<accession>A0A2H1V8C2</accession>